<dbReference type="Pfam" id="PF00175">
    <property type="entry name" value="NAD_binding_1"/>
    <property type="match status" value="1"/>
</dbReference>
<dbReference type="SUPFAM" id="SSF63380">
    <property type="entry name" value="Riboflavin synthase domain-like"/>
    <property type="match status" value="1"/>
</dbReference>
<evidence type="ECO:0000256" key="6">
    <source>
        <dbReference type="ARBA" id="ARBA00022787"/>
    </source>
</evidence>
<feature type="binding site" evidence="15">
    <location>
        <position position="129"/>
    </location>
    <ligand>
        <name>FAD</name>
        <dbReference type="ChEBI" id="CHEBI:57692"/>
    </ligand>
</feature>
<dbReference type="AlphaFoldDB" id="A0AAN8IM54"/>
<comment type="similarity">
    <text evidence="3 16">Belongs to the flavoprotein pyridine nucleotide cytochrome reductase family.</text>
</comment>
<dbReference type="GO" id="GO:0006696">
    <property type="term" value="P:ergosterol biosynthetic process"/>
    <property type="evidence" value="ECO:0007669"/>
    <property type="project" value="TreeGrafter"/>
</dbReference>
<dbReference type="InterPro" id="IPR001433">
    <property type="entry name" value="OxRdtase_FAD/NAD-bd"/>
</dbReference>
<dbReference type="InterPro" id="IPR039261">
    <property type="entry name" value="FNR_nucleotide-bd"/>
</dbReference>
<feature type="binding site" evidence="15">
    <location>
        <position position="155"/>
    </location>
    <ligand>
        <name>FAD</name>
        <dbReference type="ChEBI" id="CHEBI:57692"/>
    </ligand>
</feature>
<evidence type="ECO:0000256" key="10">
    <source>
        <dbReference type="ARBA" id="ARBA00023027"/>
    </source>
</evidence>
<feature type="binding site" evidence="15">
    <location>
        <position position="147"/>
    </location>
    <ligand>
        <name>FAD</name>
        <dbReference type="ChEBI" id="CHEBI:57692"/>
    </ligand>
</feature>
<keyword evidence="12" id="KW-0472">Membrane</keyword>
<dbReference type="PANTHER" id="PTHR19370">
    <property type="entry name" value="NADH-CYTOCHROME B5 REDUCTASE"/>
    <property type="match status" value="1"/>
</dbReference>
<protein>
    <recommendedName>
        <fullName evidence="16">NADH-cytochrome b5 reductase</fullName>
        <ecNumber evidence="16">1.6.2.2</ecNumber>
    </recommendedName>
</protein>
<sequence length="325" mass="35870">MFARSAFRAAAPLGQSFRQYSSNTAPKATTAAPWIVAGAALATGTFGYTYLGNQQTVHAEAHNPGAKAFTGGDQGFVSLKLIEVESYNHNTKKLKFALPDEDMTSGLPVTSAVITKYKGPSDEKPTIRPYTPVSDENDKGHMDLLIKVYENGPMSTHLHNMAVGQSLDVKGPIPKYPWTENKHDHIALIAGGTGVTPMYQLTRAIFKNPNDKTKVSLIFGNVTENDILLKEEFEKLENEYPQRFRVFYTLDTPPKDWAYGKGFITKELLKEVLPDASQENIKVFVCGPPPLYKAISGMKKSPTDQGELGGILKELGYTQDQVYKF</sequence>
<gene>
    <name evidence="18" type="primary">MCR1</name>
    <name evidence="18" type="ORF">OHC33_005956</name>
</gene>
<keyword evidence="11" id="KW-0496">Mitochondrion</keyword>
<dbReference type="InterPro" id="IPR001834">
    <property type="entry name" value="CBR-like"/>
</dbReference>
<dbReference type="InterPro" id="IPR017927">
    <property type="entry name" value="FAD-bd_FR_type"/>
</dbReference>
<keyword evidence="7 15" id="KW-0274">FAD</keyword>
<dbReference type="FunFam" id="3.40.50.80:FF:000009">
    <property type="entry name" value="NADH-cytochrome b5 reductase"/>
    <property type="match status" value="1"/>
</dbReference>
<evidence type="ECO:0000256" key="5">
    <source>
        <dbReference type="ARBA" id="ARBA00022692"/>
    </source>
</evidence>
<evidence type="ECO:0000256" key="9">
    <source>
        <dbReference type="ARBA" id="ARBA00023002"/>
    </source>
</evidence>
<keyword evidence="9 16" id="KW-0560">Oxidoreductase</keyword>
<comment type="catalytic activity">
    <reaction evidence="14 16">
        <text>2 Fe(III)-[cytochrome b5] + NADH = 2 Fe(II)-[cytochrome b5] + NAD(+) + H(+)</text>
        <dbReference type="Rhea" id="RHEA:46680"/>
        <dbReference type="Rhea" id="RHEA-COMP:10438"/>
        <dbReference type="Rhea" id="RHEA-COMP:10439"/>
        <dbReference type="ChEBI" id="CHEBI:15378"/>
        <dbReference type="ChEBI" id="CHEBI:29033"/>
        <dbReference type="ChEBI" id="CHEBI:29034"/>
        <dbReference type="ChEBI" id="CHEBI:57540"/>
        <dbReference type="ChEBI" id="CHEBI:57945"/>
        <dbReference type="EC" id="1.6.2.2"/>
    </reaction>
</comment>
<evidence type="ECO:0000256" key="2">
    <source>
        <dbReference type="ARBA" id="ARBA00004572"/>
    </source>
</evidence>
<keyword evidence="10 16" id="KW-0520">NAD</keyword>
<accession>A0AAN8IM54</accession>
<keyword evidence="6" id="KW-1000">Mitochondrion outer membrane</keyword>
<evidence type="ECO:0000256" key="16">
    <source>
        <dbReference type="RuleBase" id="RU361226"/>
    </source>
</evidence>
<dbReference type="PROSITE" id="PS51384">
    <property type="entry name" value="FAD_FR"/>
    <property type="match status" value="1"/>
</dbReference>
<dbReference type="CDD" id="cd06183">
    <property type="entry name" value="cyt_b5_reduct_like"/>
    <property type="match status" value="1"/>
</dbReference>
<evidence type="ECO:0000256" key="15">
    <source>
        <dbReference type="PIRSR" id="PIRSR601834-1"/>
    </source>
</evidence>
<feature type="binding site" evidence="15">
    <location>
        <position position="130"/>
    </location>
    <ligand>
        <name>FAD</name>
        <dbReference type="ChEBI" id="CHEBI:57692"/>
    </ligand>
</feature>
<feature type="binding site" evidence="15">
    <location>
        <position position="196"/>
    </location>
    <ligand>
        <name>FAD</name>
        <dbReference type="ChEBI" id="CHEBI:57692"/>
    </ligand>
</feature>
<evidence type="ECO:0000256" key="12">
    <source>
        <dbReference type="ARBA" id="ARBA00023136"/>
    </source>
</evidence>
<reference evidence="18 19" key="1">
    <citation type="submission" date="2022-12" db="EMBL/GenBank/DDBJ databases">
        <title>Genomic features and morphological characterization of a novel Knufia sp. strain isolated from spacecraft assembly facility.</title>
        <authorList>
            <person name="Teixeira M."/>
            <person name="Chander A.M."/>
            <person name="Stajich J.E."/>
            <person name="Venkateswaran K."/>
        </authorList>
    </citation>
    <scope>NUCLEOTIDE SEQUENCE [LARGE SCALE GENOMIC DNA]</scope>
    <source>
        <strain evidence="18 19">FJI-L2-BK-P2</strain>
    </source>
</reference>
<dbReference type="Proteomes" id="UP001316803">
    <property type="component" value="Unassembled WGS sequence"/>
</dbReference>
<evidence type="ECO:0000259" key="17">
    <source>
        <dbReference type="PROSITE" id="PS51384"/>
    </source>
</evidence>
<dbReference type="InterPro" id="IPR001709">
    <property type="entry name" value="Flavoprot_Pyr_Nucl_cyt_Rdtase"/>
</dbReference>
<dbReference type="PRINTS" id="PR00406">
    <property type="entry name" value="CYTB5RDTASE"/>
</dbReference>
<dbReference type="Gene3D" id="2.40.30.10">
    <property type="entry name" value="Translation factors"/>
    <property type="match status" value="1"/>
</dbReference>
<evidence type="ECO:0000256" key="1">
    <source>
        <dbReference type="ARBA" id="ARBA00001974"/>
    </source>
</evidence>
<name>A0AAN8IM54_9EURO</name>
<comment type="subcellular location">
    <subcellularLocation>
        <location evidence="2">Mitochondrion outer membrane</location>
        <topology evidence="2">Single-pass membrane protein</topology>
    </subcellularLocation>
</comment>
<evidence type="ECO:0000256" key="7">
    <source>
        <dbReference type="ARBA" id="ARBA00022827"/>
    </source>
</evidence>
<feature type="binding site" evidence="15">
    <location>
        <position position="128"/>
    </location>
    <ligand>
        <name>FAD</name>
        <dbReference type="ChEBI" id="CHEBI:57692"/>
    </ligand>
</feature>
<dbReference type="Pfam" id="PF00970">
    <property type="entry name" value="FAD_binding_6"/>
    <property type="match status" value="1"/>
</dbReference>
<evidence type="ECO:0000256" key="8">
    <source>
        <dbReference type="ARBA" id="ARBA00022989"/>
    </source>
</evidence>
<evidence type="ECO:0000256" key="14">
    <source>
        <dbReference type="ARBA" id="ARBA00047682"/>
    </source>
</evidence>
<evidence type="ECO:0000256" key="11">
    <source>
        <dbReference type="ARBA" id="ARBA00023128"/>
    </source>
</evidence>
<proteinExistence type="inferred from homology"/>
<dbReference type="InterPro" id="IPR017938">
    <property type="entry name" value="Riboflavin_synthase-like_b-brl"/>
</dbReference>
<evidence type="ECO:0000256" key="4">
    <source>
        <dbReference type="ARBA" id="ARBA00022630"/>
    </source>
</evidence>
<dbReference type="EC" id="1.6.2.2" evidence="16"/>
<dbReference type="GO" id="GO:0090524">
    <property type="term" value="F:cytochrome-b5 reductase activity, acting on NADH"/>
    <property type="evidence" value="ECO:0007669"/>
    <property type="project" value="UniProtKB-EC"/>
</dbReference>
<evidence type="ECO:0000313" key="19">
    <source>
        <dbReference type="Proteomes" id="UP001316803"/>
    </source>
</evidence>
<dbReference type="GO" id="GO:0005741">
    <property type="term" value="C:mitochondrial outer membrane"/>
    <property type="evidence" value="ECO:0007669"/>
    <property type="project" value="UniProtKB-SubCell"/>
</dbReference>
<dbReference type="SUPFAM" id="SSF52343">
    <property type="entry name" value="Ferredoxin reductase-like, C-terminal NADP-linked domain"/>
    <property type="match status" value="1"/>
</dbReference>
<evidence type="ECO:0000256" key="3">
    <source>
        <dbReference type="ARBA" id="ARBA00006105"/>
    </source>
</evidence>
<evidence type="ECO:0000256" key="13">
    <source>
        <dbReference type="ARBA" id="ARBA00037464"/>
    </source>
</evidence>
<feature type="domain" description="FAD-binding FR-type" evidence="17">
    <location>
        <begin position="74"/>
        <end position="179"/>
    </location>
</feature>
<dbReference type="EMBL" id="JAKLMC020000013">
    <property type="protein sequence ID" value="KAK5952837.1"/>
    <property type="molecule type" value="Genomic_DNA"/>
</dbReference>
<comment type="function">
    <text evidence="13">May mediate the reduction of outer membrane cytochrome b5.</text>
</comment>
<evidence type="ECO:0000313" key="18">
    <source>
        <dbReference type="EMBL" id="KAK5952837.1"/>
    </source>
</evidence>
<comment type="caution">
    <text evidence="18">The sequence shown here is derived from an EMBL/GenBank/DDBJ whole genome shotgun (WGS) entry which is preliminary data.</text>
</comment>
<feature type="binding site" evidence="15">
    <location>
        <position position="154"/>
    </location>
    <ligand>
        <name>FAD</name>
        <dbReference type="ChEBI" id="CHEBI:57692"/>
    </ligand>
</feature>
<dbReference type="PANTHER" id="PTHR19370:SF171">
    <property type="entry name" value="NADH-CYTOCHROME B5 REDUCTASE 2"/>
    <property type="match status" value="1"/>
</dbReference>
<keyword evidence="8" id="KW-1133">Transmembrane helix</keyword>
<keyword evidence="19" id="KW-1185">Reference proteome</keyword>
<feature type="binding site" evidence="15">
    <location>
        <position position="145"/>
    </location>
    <ligand>
        <name>FAD</name>
        <dbReference type="ChEBI" id="CHEBI:57692"/>
    </ligand>
</feature>
<keyword evidence="5" id="KW-0812">Transmembrane</keyword>
<dbReference type="FunFam" id="2.40.30.10:FF:000032">
    <property type="entry name" value="NADH-cytochrome b5 reductase"/>
    <property type="match status" value="1"/>
</dbReference>
<organism evidence="18 19">
    <name type="scientific">Knufia fluminis</name>
    <dbReference type="NCBI Taxonomy" id="191047"/>
    <lineage>
        <taxon>Eukaryota</taxon>
        <taxon>Fungi</taxon>
        <taxon>Dikarya</taxon>
        <taxon>Ascomycota</taxon>
        <taxon>Pezizomycotina</taxon>
        <taxon>Eurotiomycetes</taxon>
        <taxon>Chaetothyriomycetidae</taxon>
        <taxon>Chaetothyriales</taxon>
        <taxon>Trichomeriaceae</taxon>
        <taxon>Knufia</taxon>
    </lineage>
</organism>
<keyword evidence="4 15" id="KW-0285">Flavoprotein</keyword>
<comment type="cofactor">
    <cofactor evidence="1 15 16">
        <name>FAD</name>
        <dbReference type="ChEBI" id="CHEBI:57692"/>
    </cofactor>
</comment>
<dbReference type="PRINTS" id="PR00371">
    <property type="entry name" value="FPNCR"/>
</dbReference>
<dbReference type="Gene3D" id="3.40.50.80">
    <property type="entry name" value="Nucleotide-binding domain of ferredoxin-NADP reductase (FNR) module"/>
    <property type="match status" value="1"/>
</dbReference>
<dbReference type="InterPro" id="IPR008333">
    <property type="entry name" value="Cbr1-like_FAD-bd_dom"/>
</dbReference>